<reference evidence="1 2" key="1">
    <citation type="journal article" date="2019" name="Emerg. Microbes Infect.">
        <title>Comprehensive subspecies identification of 175 nontuberculous mycobacteria species based on 7547 genomic profiles.</title>
        <authorList>
            <person name="Matsumoto Y."/>
            <person name="Kinjo T."/>
            <person name="Motooka D."/>
            <person name="Nabeya D."/>
            <person name="Jung N."/>
            <person name="Uechi K."/>
            <person name="Horii T."/>
            <person name="Iida T."/>
            <person name="Fujita J."/>
            <person name="Nakamura S."/>
        </authorList>
    </citation>
    <scope>NUCLEOTIDE SEQUENCE [LARGE SCALE GENOMIC DNA]</scope>
    <source>
        <strain evidence="1 2">JCM 17899</strain>
    </source>
</reference>
<dbReference type="Proteomes" id="UP000467193">
    <property type="component" value="Chromosome"/>
</dbReference>
<evidence type="ECO:0008006" key="3">
    <source>
        <dbReference type="Google" id="ProtNLM"/>
    </source>
</evidence>
<dbReference type="AlphaFoldDB" id="A0A7I7QQI5"/>
<proteinExistence type="predicted"/>
<keyword evidence="2" id="KW-1185">Reference proteome</keyword>
<sequence>MINHVRSAYTSLRTKPPPAGTDLAVLALKHVAGAYAAIDELSRPHLLLAVHPGSPELAEIPTLAMGTRLLVIGGKETAFLDVTCLFASLAEVFEHFVAAVLEHQLTTGDNSEAAVSSVLKKWREFLVPGTDPPGSAKLAAVFGELLVVLDAVRSSGPAAVGVWAGPFGARHDLRGGSTALEVKTTRAHTSRQVTIHGEDQLLPPDGGELYLHFVRLENVPGGGRSVSSLVDELLTAGAPAEQLFKAVAAAGIPIAQLAATTGITFDVRERLTLPVDEQIPVIVPASFVGGSRPGGVIDISYVIDLDRCLGSALPEPVYTDLIRAIAEMPAIS</sequence>
<gene>
    <name evidence="1" type="ORF">MSEDJ_22020</name>
</gene>
<protein>
    <recommendedName>
        <fullName evidence="3">PD-(D/E)XK motif protein</fullName>
    </recommendedName>
</protein>
<dbReference type="EMBL" id="AP022588">
    <property type="protein sequence ID" value="BBY28106.1"/>
    <property type="molecule type" value="Genomic_DNA"/>
</dbReference>
<accession>A0A7I7QQI5</accession>
<dbReference type="KEGG" id="msei:MSEDJ_22020"/>
<dbReference type="RefSeq" id="WP_163796897.1">
    <property type="nucleotide sequence ID" value="NZ_AP022588.1"/>
</dbReference>
<dbReference type="Pfam" id="PF14390">
    <property type="entry name" value="DUF4420"/>
    <property type="match status" value="1"/>
</dbReference>
<organism evidence="1 2">
    <name type="scientific">Mycolicibacterium sediminis</name>
    <dbReference type="NCBI Taxonomy" id="1286180"/>
    <lineage>
        <taxon>Bacteria</taxon>
        <taxon>Bacillati</taxon>
        <taxon>Actinomycetota</taxon>
        <taxon>Actinomycetes</taxon>
        <taxon>Mycobacteriales</taxon>
        <taxon>Mycobacteriaceae</taxon>
        <taxon>Mycolicibacterium</taxon>
    </lineage>
</organism>
<name>A0A7I7QQI5_9MYCO</name>
<dbReference type="InterPro" id="IPR025534">
    <property type="entry name" value="DUF4420"/>
</dbReference>
<evidence type="ECO:0000313" key="1">
    <source>
        <dbReference type="EMBL" id="BBY28106.1"/>
    </source>
</evidence>
<evidence type="ECO:0000313" key="2">
    <source>
        <dbReference type="Proteomes" id="UP000467193"/>
    </source>
</evidence>